<proteinExistence type="predicted"/>
<protein>
    <recommendedName>
        <fullName evidence="1">VOC domain-containing protein</fullName>
    </recommendedName>
</protein>
<name>A0A381V4T2_9ZZZZ</name>
<dbReference type="PANTHER" id="PTHR36503:SF3">
    <property type="entry name" value="BLR0126 PROTEIN"/>
    <property type="match status" value="1"/>
</dbReference>
<dbReference type="CDD" id="cd06587">
    <property type="entry name" value="VOC"/>
    <property type="match status" value="1"/>
</dbReference>
<gene>
    <name evidence="2" type="ORF">METZ01_LOCUS87855</name>
</gene>
<accession>A0A381V4T2</accession>
<evidence type="ECO:0000313" key="2">
    <source>
        <dbReference type="EMBL" id="SVA35001.1"/>
    </source>
</evidence>
<feature type="domain" description="VOC" evidence="1">
    <location>
        <begin position="5"/>
        <end position="116"/>
    </location>
</feature>
<dbReference type="AlphaFoldDB" id="A0A381V4T2"/>
<dbReference type="Gene3D" id="3.10.180.10">
    <property type="entry name" value="2,3-Dihydroxybiphenyl 1,2-Dioxygenase, domain 1"/>
    <property type="match status" value="1"/>
</dbReference>
<dbReference type="EMBL" id="UINC01007770">
    <property type="protein sequence ID" value="SVA35001.1"/>
    <property type="molecule type" value="Genomic_DNA"/>
</dbReference>
<dbReference type="InterPro" id="IPR037523">
    <property type="entry name" value="VOC_core"/>
</dbReference>
<dbReference type="InterPro" id="IPR029068">
    <property type="entry name" value="Glyas_Bleomycin-R_OHBP_Dase"/>
</dbReference>
<dbReference type="InterPro" id="IPR004360">
    <property type="entry name" value="Glyas_Fos-R_dOase_dom"/>
</dbReference>
<dbReference type="PROSITE" id="PS51819">
    <property type="entry name" value="VOC"/>
    <property type="match status" value="1"/>
</dbReference>
<reference evidence="2" key="1">
    <citation type="submission" date="2018-05" db="EMBL/GenBank/DDBJ databases">
        <authorList>
            <person name="Lanie J.A."/>
            <person name="Ng W.-L."/>
            <person name="Kazmierczak K.M."/>
            <person name="Andrzejewski T.M."/>
            <person name="Davidsen T.M."/>
            <person name="Wayne K.J."/>
            <person name="Tettelin H."/>
            <person name="Glass J.I."/>
            <person name="Rusch D."/>
            <person name="Podicherti R."/>
            <person name="Tsui H.-C.T."/>
            <person name="Winkler M.E."/>
        </authorList>
    </citation>
    <scope>NUCLEOTIDE SEQUENCE</scope>
</reference>
<organism evidence="2">
    <name type="scientific">marine metagenome</name>
    <dbReference type="NCBI Taxonomy" id="408172"/>
    <lineage>
        <taxon>unclassified sequences</taxon>
        <taxon>metagenomes</taxon>
        <taxon>ecological metagenomes</taxon>
    </lineage>
</organism>
<sequence length="117" mass="13025">MSVRSISAITLAVADMGRSVDFYQNIVGLEMSYGGPSDAFSSFKVGEGYLNLILDRQATTNWWGRLIFHVDDVDVLYARLLRAGLCPSTKPADASWGERYFHIDDPDCNELSFAKPI</sequence>
<dbReference type="Pfam" id="PF00903">
    <property type="entry name" value="Glyoxalase"/>
    <property type="match status" value="1"/>
</dbReference>
<dbReference type="SUPFAM" id="SSF54593">
    <property type="entry name" value="Glyoxalase/Bleomycin resistance protein/Dihydroxybiphenyl dioxygenase"/>
    <property type="match status" value="1"/>
</dbReference>
<evidence type="ECO:0000259" key="1">
    <source>
        <dbReference type="PROSITE" id="PS51819"/>
    </source>
</evidence>
<dbReference type="PANTHER" id="PTHR36503">
    <property type="entry name" value="BLR2520 PROTEIN"/>
    <property type="match status" value="1"/>
</dbReference>